<dbReference type="Pfam" id="PF05973">
    <property type="entry name" value="Gp49"/>
    <property type="match status" value="1"/>
</dbReference>
<accession>C6DZF5</accession>
<gene>
    <name evidence="1" type="ordered locus">GM21_2420</name>
</gene>
<reference evidence="1" key="1">
    <citation type="submission" date="2009-07" db="EMBL/GenBank/DDBJ databases">
        <title>Complete sequence of Geobacter sp. M21.</title>
        <authorList>
            <consortium name="US DOE Joint Genome Institute"/>
            <person name="Lucas S."/>
            <person name="Copeland A."/>
            <person name="Lapidus A."/>
            <person name="Glavina del Rio T."/>
            <person name="Dalin E."/>
            <person name="Tice H."/>
            <person name="Bruce D."/>
            <person name="Goodwin L."/>
            <person name="Pitluck S."/>
            <person name="Saunders E."/>
            <person name="Brettin T."/>
            <person name="Detter J.C."/>
            <person name="Han C."/>
            <person name="Larimer F."/>
            <person name="Land M."/>
            <person name="Hauser L."/>
            <person name="Kyrpides N."/>
            <person name="Ovchinnikova G."/>
            <person name="Lovley D."/>
        </authorList>
    </citation>
    <scope>NUCLEOTIDE SEQUENCE [LARGE SCALE GENOMIC DNA]</scope>
    <source>
        <strain evidence="1">M21</strain>
    </source>
</reference>
<dbReference type="HOGENOM" id="CLU_122734_6_0_7"/>
<dbReference type="AlphaFoldDB" id="C6DZF5"/>
<evidence type="ECO:0008006" key="2">
    <source>
        <dbReference type="Google" id="ProtNLM"/>
    </source>
</evidence>
<protein>
    <recommendedName>
        <fullName evidence="2">Type II toxin-antitoxin system RelE/ParE family toxin</fullName>
    </recommendedName>
</protein>
<dbReference type="eggNOG" id="COG4679">
    <property type="taxonomic scope" value="Bacteria"/>
</dbReference>
<dbReference type="InterPro" id="IPR009241">
    <property type="entry name" value="HigB-like"/>
</dbReference>
<evidence type="ECO:0000313" key="1">
    <source>
        <dbReference type="EMBL" id="ACT18463.1"/>
    </source>
</evidence>
<proteinExistence type="predicted"/>
<dbReference type="EMBL" id="CP001661">
    <property type="protein sequence ID" value="ACT18463.1"/>
    <property type="molecule type" value="Genomic_DNA"/>
</dbReference>
<dbReference type="STRING" id="443144.GM21_2420"/>
<name>C6DZF5_GEOSM</name>
<sequence length="115" mass="13144">MVYVAHGFRLSYYDEAVEAELDAWPVRLRARFRALTIRMEEYGPNLGMPHTRALGSGLFEIRAKAEEGIGRAFFCTMVGRKIIILHSFIKKTDKTPKLELDVALARQKEVFGNEL</sequence>
<dbReference type="KEGG" id="gem:GM21_2420"/>
<organism evidence="1">
    <name type="scientific">Geobacter sp. (strain M21)</name>
    <dbReference type="NCBI Taxonomy" id="443144"/>
    <lineage>
        <taxon>Bacteria</taxon>
        <taxon>Pseudomonadati</taxon>
        <taxon>Thermodesulfobacteriota</taxon>
        <taxon>Desulfuromonadia</taxon>
        <taxon>Geobacterales</taxon>
        <taxon>Geobacteraceae</taxon>
        <taxon>Geobacter</taxon>
    </lineage>
</organism>